<feature type="non-terminal residue" evidence="1">
    <location>
        <position position="1"/>
    </location>
</feature>
<protein>
    <submittedName>
        <fullName evidence="1">Uncharacterized protein</fullName>
    </submittedName>
</protein>
<reference evidence="1" key="1">
    <citation type="journal article" date="2014" name="Front. Microbiol.">
        <title>High frequency of phylogenetically diverse reductive dehalogenase-homologous genes in deep subseafloor sedimentary metagenomes.</title>
        <authorList>
            <person name="Kawai M."/>
            <person name="Futagami T."/>
            <person name="Toyoda A."/>
            <person name="Takaki Y."/>
            <person name="Nishi S."/>
            <person name="Hori S."/>
            <person name="Arai W."/>
            <person name="Tsubouchi T."/>
            <person name="Morono Y."/>
            <person name="Uchiyama I."/>
            <person name="Ito T."/>
            <person name="Fujiyama A."/>
            <person name="Inagaki F."/>
            <person name="Takami H."/>
        </authorList>
    </citation>
    <scope>NUCLEOTIDE SEQUENCE</scope>
    <source>
        <strain evidence="1">Expedition CK06-06</strain>
    </source>
</reference>
<gene>
    <name evidence="1" type="ORF">S12H4_23950</name>
</gene>
<organism evidence="1">
    <name type="scientific">marine sediment metagenome</name>
    <dbReference type="NCBI Taxonomy" id="412755"/>
    <lineage>
        <taxon>unclassified sequences</taxon>
        <taxon>metagenomes</taxon>
        <taxon>ecological metagenomes</taxon>
    </lineage>
</organism>
<accession>X1T1G1</accession>
<comment type="caution">
    <text evidence="1">The sequence shown here is derived from an EMBL/GenBank/DDBJ whole genome shotgun (WGS) entry which is preliminary data.</text>
</comment>
<sequence>SVTKVDEVDVSTLGIQNLMDLFGLPEVHADGIWITVVTDATDEPGDAACEGSYRYAEARK</sequence>
<name>X1T1G1_9ZZZZ</name>
<dbReference type="AlphaFoldDB" id="X1T1G1"/>
<dbReference type="EMBL" id="BARW01012851">
    <property type="protein sequence ID" value="GAI73904.1"/>
    <property type="molecule type" value="Genomic_DNA"/>
</dbReference>
<proteinExistence type="predicted"/>
<evidence type="ECO:0000313" key="1">
    <source>
        <dbReference type="EMBL" id="GAI73904.1"/>
    </source>
</evidence>